<evidence type="ECO:0000256" key="2">
    <source>
        <dbReference type="ARBA" id="ARBA00022801"/>
    </source>
</evidence>
<keyword evidence="3" id="KW-0645">Protease</keyword>
<dbReference type="Proteomes" id="UP000706333">
    <property type="component" value="Unassembled WGS sequence"/>
</dbReference>
<dbReference type="Gene3D" id="3.40.710.10">
    <property type="entry name" value="DD-peptidase/beta-lactamase superfamily"/>
    <property type="match status" value="1"/>
</dbReference>
<evidence type="ECO:0000313" key="3">
    <source>
        <dbReference type="EMBL" id="MBK5927317.1"/>
    </source>
</evidence>
<sequence>MVGALMAGAALPACANAPARAPLPPLRPERMADGTVVARAQSLIDAAGISGRVGYAVADARTGRLLEAAEPNLALPPASVVKALTALYALEAPGRGHRFVTRLVATGPVSGGQVAGDLVLVGGGDPTLDTDDLADLAQALRARGITGITGRFIVNGAALPRIARIDPDQPDHVGYNPAVSGLNLNHNRVQFRWQRSGGGHAAAMDAPATRNTVRVSMAQMQVVARQGPLFTHRDTGAGDAWTVAGPALGNSGTRWLPTRHPELYAGDVLRALARDRGVTLPAPVVANGAPPAGTVVAQHASAPLEEVARDMLRWSNNLTAEAVGLSAVQARGLRPGGLPQSGAQMAGWAQARLGVAGMRLVDHSGLGEASRISPAQMVAALCAPGVAGQLRDVLRDMPLRDANGREIPGNPLQIRAKTGTLNFVSGLAGYIQPPGGPELAFAIFSADLDARRRIPTAQREAPVGARAWSTRARGLQQALLARWGTLHG</sequence>
<organism evidence="3 4">
    <name type="scientific">Rhodobaculum claviforme</name>
    <dbReference type="NCBI Taxonomy" id="1549854"/>
    <lineage>
        <taxon>Bacteria</taxon>
        <taxon>Pseudomonadati</taxon>
        <taxon>Pseudomonadota</taxon>
        <taxon>Alphaproteobacteria</taxon>
        <taxon>Rhodobacterales</taxon>
        <taxon>Paracoccaceae</taxon>
        <taxon>Rhodobaculum</taxon>
    </lineage>
</organism>
<keyword evidence="3" id="KW-0121">Carboxypeptidase</keyword>
<dbReference type="InterPro" id="IPR012338">
    <property type="entry name" value="Beta-lactam/transpept-like"/>
</dbReference>
<dbReference type="PANTHER" id="PTHR30023:SF0">
    <property type="entry name" value="PENICILLIN-SENSITIVE CARBOXYPEPTIDASE A"/>
    <property type="match status" value="1"/>
</dbReference>
<dbReference type="AlphaFoldDB" id="A0A934WIX4"/>
<evidence type="ECO:0000313" key="4">
    <source>
        <dbReference type="Proteomes" id="UP000706333"/>
    </source>
</evidence>
<dbReference type="EMBL" id="NHSD01000232">
    <property type="protein sequence ID" value="MBK5927317.1"/>
    <property type="molecule type" value="Genomic_DNA"/>
</dbReference>
<proteinExistence type="inferred from homology"/>
<keyword evidence="2" id="KW-0378">Hydrolase</keyword>
<accession>A0A934WIX4</accession>
<name>A0A934WIX4_9RHOB</name>
<dbReference type="InterPro" id="IPR000667">
    <property type="entry name" value="Peptidase_S13"/>
</dbReference>
<evidence type="ECO:0000256" key="1">
    <source>
        <dbReference type="ARBA" id="ARBA00006096"/>
    </source>
</evidence>
<comment type="similarity">
    <text evidence="1">Belongs to the peptidase S13 family.</text>
</comment>
<dbReference type="PRINTS" id="PR00922">
    <property type="entry name" value="DADACBPTASE3"/>
</dbReference>
<keyword evidence="4" id="KW-1185">Reference proteome</keyword>
<reference evidence="3" key="1">
    <citation type="submission" date="2017-05" db="EMBL/GenBank/DDBJ databases">
        <authorList>
            <person name="Imhoff J.F."/>
            <person name="Rahn T."/>
            <person name="Kuenzel S."/>
            <person name="Neulinger S.C."/>
        </authorList>
    </citation>
    <scope>NUCLEOTIDE SEQUENCE</scope>
    <source>
        <strain evidence="3">LMG 28126</strain>
    </source>
</reference>
<dbReference type="NCBIfam" id="TIGR00666">
    <property type="entry name" value="PBP4"/>
    <property type="match status" value="1"/>
</dbReference>
<dbReference type="Pfam" id="PF02113">
    <property type="entry name" value="Peptidase_S13"/>
    <property type="match status" value="1"/>
</dbReference>
<protein>
    <submittedName>
        <fullName evidence="3">D-alanyl-D-alanine carboxypeptidase/D-alanyl-D-alanine-endopeptidase</fullName>
    </submittedName>
</protein>
<comment type="caution">
    <text evidence="3">The sequence shown here is derived from an EMBL/GenBank/DDBJ whole genome shotgun (WGS) entry which is preliminary data.</text>
</comment>
<dbReference type="SUPFAM" id="SSF56601">
    <property type="entry name" value="beta-lactamase/transpeptidase-like"/>
    <property type="match status" value="1"/>
</dbReference>
<dbReference type="GO" id="GO:0000270">
    <property type="term" value="P:peptidoglycan metabolic process"/>
    <property type="evidence" value="ECO:0007669"/>
    <property type="project" value="TreeGrafter"/>
</dbReference>
<reference evidence="3" key="2">
    <citation type="journal article" date="2020" name="Microorganisms">
        <title>Osmotic Adaptation and Compatible Solute Biosynthesis of Phototrophic Bacteria as Revealed from Genome Analyses.</title>
        <authorList>
            <person name="Imhoff J.F."/>
            <person name="Rahn T."/>
            <person name="Kunzel S."/>
            <person name="Keller A."/>
            <person name="Neulinger S.C."/>
        </authorList>
    </citation>
    <scope>NUCLEOTIDE SEQUENCE</scope>
    <source>
        <strain evidence="3">LMG 28126</strain>
    </source>
</reference>
<dbReference type="GO" id="GO:0006508">
    <property type="term" value="P:proteolysis"/>
    <property type="evidence" value="ECO:0007669"/>
    <property type="project" value="InterPro"/>
</dbReference>
<dbReference type="Gene3D" id="3.50.80.20">
    <property type="entry name" value="D-Ala-D-Ala carboxypeptidase C, peptidase S13"/>
    <property type="match status" value="1"/>
</dbReference>
<dbReference type="GO" id="GO:0004185">
    <property type="term" value="F:serine-type carboxypeptidase activity"/>
    <property type="evidence" value="ECO:0007669"/>
    <property type="project" value="InterPro"/>
</dbReference>
<dbReference type="PANTHER" id="PTHR30023">
    <property type="entry name" value="D-ALANYL-D-ALANINE CARBOXYPEPTIDASE"/>
    <property type="match status" value="1"/>
</dbReference>
<gene>
    <name evidence="3" type="ORF">CCR87_08255</name>
</gene>